<keyword evidence="2" id="KW-1185">Reference proteome</keyword>
<proteinExistence type="predicted"/>
<dbReference type="OrthoDB" id="6278121at2759"/>
<sequence length="111" mass="12870">TPYWQAGAEKQFYISKKCATKKQTCEKTMRKTLPFCTHVWYEDWRCSECCGGDRCKLFHYQFRVFLSSQSADVSSLRFRDASLQHAATTRLISQAISLKRDNADSFTSHVV</sequence>
<name>A0A8S9WPG3_APOLU</name>
<evidence type="ECO:0000313" key="2">
    <source>
        <dbReference type="Proteomes" id="UP000466442"/>
    </source>
</evidence>
<comment type="caution">
    <text evidence="1">The sequence shown here is derived from an EMBL/GenBank/DDBJ whole genome shotgun (WGS) entry which is preliminary data.</text>
</comment>
<accession>A0A8S9WPG3</accession>
<dbReference type="EMBL" id="WIXP02000016">
    <property type="protein sequence ID" value="KAF6198104.1"/>
    <property type="molecule type" value="Genomic_DNA"/>
</dbReference>
<gene>
    <name evidence="1" type="ORF">GE061_007851</name>
</gene>
<evidence type="ECO:0000313" key="1">
    <source>
        <dbReference type="EMBL" id="KAF6198104.1"/>
    </source>
</evidence>
<reference evidence="1" key="1">
    <citation type="journal article" date="2021" name="Mol. Ecol. Resour.">
        <title>Apolygus lucorum genome provides insights into omnivorousness and mesophyll feeding.</title>
        <authorList>
            <person name="Liu Y."/>
            <person name="Liu H."/>
            <person name="Wang H."/>
            <person name="Huang T."/>
            <person name="Liu B."/>
            <person name="Yang B."/>
            <person name="Yin L."/>
            <person name="Li B."/>
            <person name="Zhang Y."/>
            <person name="Zhang S."/>
            <person name="Jiang F."/>
            <person name="Zhang X."/>
            <person name="Ren Y."/>
            <person name="Wang B."/>
            <person name="Wang S."/>
            <person name="Lu Y."/>
            <person name="Wu K."/>
            <person name="Fan W."/>
            <person name="Wang G."/>
        </authorList>
    </citation>
    <scope>NUCLEOTIDE SEQUENCE</scope>
    <source>
        <strain evidence="1">12Hb</strain>
    </source>
</reference>
<dbReference type="Proteomes" id="UP000466442">
    <property type="component" value="Linkage Group LG16"/>
</dbReference>
<feature type="non-terminal residue" evidence="1">
    <location>
        <position position="111"/>
    </location>
</feature>
<dbReference type="AlphaFoldDB" id="A0A8S9WPG3"/>
<organism evidence="1 2">
    <name type="scientific">Apolygus lucorum</name>
    <name type="common">Small green plant bug</name>
    <name type="synonym">Lygocoris lucorum</name>
    <dbReference type="NCBI Taxonomy" id="248454"/>
    <lineage>
        <taxon>Eukaryota</taxon>
        <taxon>Metazoa</taxon>
        <taxon>Ecdysozoa</taxon>
        <taxon>Arthropoda</taxon>
        <taxon>Hexapoda</taxon>
        <taxon>Insecta</taxon>
        <taxon>Pterygota</taxon>
        <taxon>Neoptera</taxon>
        <taxon>Paraneoptera</taxon>
        <taxon>Hemiptera</taxon>
        <taxon>Heteroptera</taxon>
        <taxon>Panheteroptera</taxon>
        <taxon>Cimicomorpha</taxon>
        <taxon>Miridae</taxon>
        <taxon>Mirini</taxon>
        <taxon>Apolygus</taxon>
    </lineage>
</organism>
<protein>
    <submittedName>
        <fullName evidence="1">Uncharacterized protein</fullName>
    </submittedName>
</protein>